<evidence type="ECO:0000256" key="1">
    <source>
        <dbReference type="ARBA" id="ARBA00012612"/>
    </source>
</evidence>
<dbReference type="EC" id="1.8.1.8" evidence="1"/>
<keyword evidence="9" id="KW-1185">Reference proteome</keyword>
<dbReference type="GO" id="GO:0016491">
    <property type="term" value="F:oxidoreductase activity"/>
    <property type="evidence" value="ECO:0007669"/>
    <property type="project" value="UniProtKB-KW"/>
</dbReference>
<evidence type="ECO:0000313" key="8">
    <source>
        <dbReference type="EMBL" id="WOH10643.1"/>
    </source>
</evidence>
<evidence type="ECO:0000256" key="4">
    <source>
        <dbReference type="ARBA" id="ARBA00023027"/>
    </source>
</evidence>
<evidence type="ECO:0000259" key="7">
    <source>
        <dbReference type="Pfam" id="PF13905"/>
    </source>
</evidence>
<gene>
    <name evidence="8" type="ORF">DCAR_0730112</name>
</gene>
<evidence type="ECO:0000256" key="5">
    <source>
        <dbReference type="ARBA" id="ARBA00047388"/>
    </source>
</evidence>
<dbReference type="PANTHER" id="PTHR13871">
    <property type="entry name" value="THIOREDOXIN"/>
    <property type="match status" value="1"/>
</dbReference>
<protein>
    <recommendedName>
        <fullName evidence="1">protein-disulfide reductase</fullName>
        <ecNumber evidence="1">1.8.1.8</ecNumber>
    </recommendedName>
</protein>
<dbReference type="InterPro" id="IPR012336">
    <property type="entry name" value="Thioredoxin-like_fold"/>
</dbReference>
<keyword evidence="2" id="KW-0677">Repeat</keyword>
<proteinExistence type="predicted"/>
<comment type="catalytic activity">
    <reaction evidence="5">
        <text>[protein]-dithiol + NAD(+) = [protein]-disulfide + NADH + H(+)</text>
        <dbReference type="Rhea" id="RHEA:18749"/>
        <dbReference type="Rhea" id="RHEA-COMP:10593"/>
        <dbReference type="Rhea" id="RHEA-COMP:10594"/>
        <dbReference type="ChEBI" id="CHEBI:15378"/>
        <dbReference type="ChEBI" id="CHEBI:29950"/>
        <dbReference type="ChEBI" id="CHEBI:50058"/>
        <dbReference type="ChEBI" id="CHEBI:57540"/>
        <dbReference type="ChEBI" id="CHEBI:57945"/>
        <dbReference type="EC" id="1.8.1.8"/>
    </reaction>
</comment>
<feature type="domain" description="Thioredoxin-like fold" evidence="7">
    <location>
        <begin position="310"/>
        <end position="414"/>
    </location>
</feature>
<evidence type="ECO:0000256" key="2">
    <source>
        <dbReference type="ARBA" id="ARBA00022737"/>
    </source>
</evidence>
<dbReference type="InterPro" id="IPR052259">
    <property type="entry name" value="Nucleoredoxin-like"/>
</dbReference>
<dbReference type="Gene3D" id="3.40.30.10">
    <property type="entry name" value="Glutaredoxin"/>
    <property type="match status" value="2"/>
</dbReference>
<evidence type="ECO:0000256" key="3">
    <source>
        <dbReference type="ARBA" id="ARBA00023002"/>
    </source>
</evidence>
<reference evidence="8" key="2">
    <citation type="submission" date="2022-03" db="EMBL/GenBank/DDBJ databases">
        <title>Draft title - Genomic analysis of global carrot germplasm unveils the trajectory of domestication and the origin of high carotenoid orange carrot.</title>
        <authorList>
            <person name="Iorizzo M."/>
            <person name="Ellison S."/>
            <person name="Senalik D."/>
            <person name="Macko-Podgorni A."/>
            <person name="Grzebelus D."/>
            <person name="Bostan H."/>
            <person name="Rolling W."/>
            <person name="Curaba J."/>
            <person name="Simon P."/>
        </authorList>
    </citation>
    <scope>NUCLEOTIDE SEQUENCE</scope>
    <source>
        <tissue evidence="8">Leaf</tissue>
    </source>
</reference>
<comment type="catalytic activity">
    <reaction evidence="6">
        <text>[protein]-dithiol + NADP(+) = [protein]-disulfide + NADPH + H(+)</text>
        <dbReference type="Rhea" id="RHEA:18753"/>
        <dbReference type="Rhea" id="RHEA-COMP:10593"/>
        <dbReference type="Rhea" id="RHEA-COMP:10594"/>
        <dbReference type="ChEBI" id="CHEBI:15378"/>
        <dbReference type="ChEBI" id="CHEBI:29950"/>
        <dbReference type="ChEBI" id="CHEBI:50058"/>
        <dbReference type="ChEBI" id="CHEBI:57783"/>
        <dbReference type="ChEBI" id="CHEBI:58349"/>
        <dbReference type="EC" id="1.8.1.8"/>
    </reaction>
</comment>
<evidence type="ECO:0000256" key="6">
    <source>
        <dbReference type="ARBA" id="ARBA00047804"/>
    </source>
</evidence>
<dbReference type="AlphaFoldDB" id="A0AAF1BAE5"/>
<evidence type="ECO:0000313" key="9">
    <source>
        <dbReference type="Proteomes" id="UP000077755"/>
    </source>
</evidence>
<dbReference type="PANTHER" id="PTHR13871:SF96">
    <property type="entry name" value="THIOREDOXIN DOMAIN-CONTAINING PROTEIN"/>
    <property type="match status" value="1"/>
</dbReference>
<organism evidence="8 9">
    <name type="scientific">Daucus carota subsp. sativus</name>
    <name type="common">Carrot</name>
    <dbReference type="NCBI Taxonomy" id="79200"/>
    <lineage>
        <taxon>Eukaryota</taxon>
        <taxon>Viridiplantae</taxon>
        <taxon>Streptophyta</taxon>
        <taxon>Embryophyta</taxon>
        <taxon>Tracheophyta</taxon>
        <taxon>Spermatophyta</taxon>
        <taxon>Magnoliopsida</taxon>
        <taxon>eudicotyledons</taxon>
        <taxon>Gunneridae</taxon>
        <taxon>Pentapetalae</taxon>
        <taxon>asterids</taxon>
        <taxon>campanulids</taxon>
        <taxon>Apiales</taxon>
        <taxon>Apiaceae</taxon>
        <taxon>Apioideae</taxon>
        <taxon>Scandiceae</taxon>
        <taxon>Daucinae</taxon>
        <taxon>Daucus</taxon>
        <taxon>Daucus sect. Daucus</taxon>
    </lineage>
</organism>
<sequence>MPKEGHLELETWSCIKSCASNIYYLYASPRCYFKAVSIPLTYLRWTHFYLQASPCSSVPEKPQGKYPGAGEKTKRYIDLLSNKGYEHLWEELEPVRKGDMINLHDLLFTKNRDYLVKYNDDQQVKAAQLAGKVIILYFVRLNSDPLESVYILSLVETYTYLLPDHCLEVVLVAYGSEEDIFSISCDSHTSSAEKFEAVFSLMPWTAIPFSDIASRVRLSGRFGFDILRKPSTSFVIDSSGIVLQSDSCDLFDKYGGLGYPFTDERIKFLKAQVAATVQQPSIKSLLASPKRDYVISNTRDKVPVDTLEEKVVALYFFEEGITDNWHTESIKMAYEEFRQNKSSFEVVLIYLYDTISTYDCTSEESFWNTFKTMPWLALPFKDLKCRELERYLGYPFNPLDAKSPTLVIVGPRGRYIEPWGALIIDQFKLSVYPFTREQAAKLDTEKVRELKLEMLWDQNTIFRGKDGRKVRFSELVGKKIILFFEGDYFLQVELEFLIMLEERYLDCKDTRDEFEVIYITNSKKNSPYSEQIACMTWFVSMTSELLPTDLSLYRCYCHLKSGRTCSHSQESSILAFDGDGRVVRKSIELSFDHIDFPFYAGNMQEEAFHGMNRLYGWRQLDHFYWGLLINPYHKNTYLPCI</sequence>
<dbReference type="Proteomes" id="UP000077755">
    <property type="component" value="Chromosome 7"/>
</dbReference>
<name>A0AAF1BAE5_DAUCS</name>
<dbReference type="EMBL" id="CP093349">
    <property type="protein sequence ID" value="WOH10643.1"/>
    <property type="molecule type" value="Genomic_DNA"/>
</dbReference>
<dbReference type="Pfam" id="PF13905">
    <property type="entry name" value="Thioredoxin_8"/>
    <property type="match status" value="1"/>
</dbReference>
<keyword evidence="3" id="KW-0560">Oxidoreductase</keyword>
<accession>A0AAF1BAE5</accession>
<reference evidence="8" key="1">
    <citation type="journal article" date="2016" name="Nat. Genet.">
        <title>A high-quality carrot genome assembly provides new insights into carotenoid accumulation and asterid genome evolution.</title>
        <authorList>
            <person name="Iorizzo M."/>
            <person name="Ellison S."/>
            <person name="Senalik D."/>
            <person name="Zeng P."/>
            <person name="Satapoomin P."/>
            <person name="Huang J."/>
            <person name="Bowman M."/>
            <person name="Iovene M."/>
            <person name="Sanseverino W."/>
            <person name="Cavagnaro P."/>
            <person name="Yildiz M."/>
            <person name="Macko-Podgorni A."/>
            <person name="Moranska E."/>
            <person name="Grzebelus E."/>
            <person name="Grzebelus D."/>
            <person name="Ashrafi H."/>
            <person name="Zheng Z."/>
            <person name="Cheng S."/>
            <person name="Spooner D."/>
            <person name="Van Deynze A."/>
            <person name="Simon P."/>
        </authorList>
    </citation>
    <scope>NUCLEOTIDE SEQUENCE</scope>
    <source>
        <tissue evidence="8">Leaf</tissue>
    </source>
</reference>
<dbReference type="KEGG" id="dcr:108196712"/>
<keyword evidence="4" id="KW-0520">NAD</keyword>